<keyword evidence="5" id="KW-0808">Transferase</keyword>
<dbReference type="GO" id="GO:0004673">
    <property type="term" value="F:protein histidine kinase activity"/>
    <property type="evidence" value="ECO:0007669"/>
    <property type="project" value="UniProtKB-EC"/>
</dbReference>
<keyword evidence="4" id="KW-1003">Cell membrane</keyword>
<evidence type="ECO:0000256" key="6">
    <source>
        <dbReference type="ARBA" id="ARBA00022692"/>
    </source>
</evidence>
<keyword evidence="6" id="KW-0812">Transmembrane</keyword>
<reference evidence="13 14" key="1">
    <citation type="submission" date="2019-04" db="EMBL/GenBank/DDBJ databases">
        <authorList>
            <person name="Li J."/>
        </authorList>
    </citation>
    <scope>NUCLEOTIDE SEQUENCE [LARGE SCALE GENOMIC DNA]</scope>
    <source>
        <strain evidence="13 14">KCTC 42687</strain>
    </source>
</reference>
<proteinExistence type="predicted"/>
<dbReference type="GO" id="GO:0000160">
    <property type="term" value="P:phosphorelay signal transduction system"/>
    <property type="evidence" value="ECO:0007669"/>
    <property type="project" value="UniProtKB-KW"/>
</dbReference>
<organism evidence="13 14">
    <name type="scientific">Paracoccus gahaiensis</name>
    <dbReference type="NCBI Taxonomy" id="1706839"/>
    <lineage>
        <taxon>Bacteria</taxon>
        <taxon>Pseudomonadati</taxon>
        <taxon>Pseudomonadota</taxon>
        <taxon>Alphaproteobacteria</taxon>
        <taxon>Rhodobacterales</taxon>
        <taxon>Paracoccaceae</taxon>
        <taxon>Paracoccus</taxon>
    </lineage>
</organism>
<keyword evidence="11" id="KW-0902">Two-component regulatory system</keyword>
<evidence type="ECO:0000256" key="5">
    <source>
        <dbReference type="ARBA" id="ARBA00022679"/>
    </source>
</evidence>
<evidence type="ECO:0000256" key="4">
    <source>
        <dbReference type="ARBA" id="ARBA00022475"/>
    </source>
</evidence>
<dbReference type="PRINTS" id="PR00344">
    <property type="entry name" value="BCTRLSENSOR"/>
</dbReference>
<dbReference type="Gene3D" id="3.30.450.20">
    <property type="entry name" value="PAS domain"/>
    <property type="match status" value="2"/>
</dbReference>
<keyword evidence="8 13" id="KW-0418">Kinase</keyword>
<dbReference type="InterPro" id="IPR003594">
    <property type="entry name" value="HATPase_dom"/>
</dbReference>
<keyword evidence="9" id="KW-0067">ATP-binding</keyword>
<dbReference type="PANTHER" id="PTHR43065">
    <property type="entry name" value="SENSOR HISTIDINE KINASE"/>
    <property type="match status" value="1"/>
</dbReference>
<dbReference type="OrthoDB" id="7568856at2"/>
<evidence type="ECO:0000313" key="13">
    <source>
        <dbReference type="EMBL" id="TJZ92001.1"/>
    </source>
</evidence>
<evidence type="ECO:0000313" key="14">
    <source>
        <dbReference type="Proteomes" id="UP000309747"/>
    </source>
</evidence>
<evidence type="ECO:0000256" key="10">
    <source>
        <dbReference type="ARBA" id="ARBA00022989"/>
    </source>
</evidence>
<keyword evidence="7" id="KW-0547">Nucleotide-binding</keyword>
<dbReference type="PROSITE" id="PS50109">
    <property type="entry name" value="HIS_KIN"/>
    <property type="match status" value="1"/>
</dbReference>
<dbReference type="Gene3D" id="3.30.565.10">
    <property type="entry name" value="Histidine kinase-like ATPase, C-terminal domain"/>
    <property type="match status" value="1"/>
</dbReference>
<evidence type="ECO:0000256" key="9">
    <source>
        <dbReference type="ARBA" id="ARBA00022840"/>
    </source>
</evidence>
<dbReference type="InterPro" id="IPR036890">
    <property type="entry name" value="HATPase_C_sf"/>
</dbReference>
<name>A0A4U0R9X1_9RHOB</name>
<dbReference type="AlphaFoldDB" id="A0A4U0R9X1"/>
<keyword evidence="10" id="KW-0472">Membrane</keyword>
<evidence type="ECO:0000256" key="3">
    <source>
        <dbReference type="ARBA" id="ARBA00012438"/>
    </source>
</evidence>
<dbReference type="InterPro" id="IPR004358">
    <property type="entry name" value="Sig_transdc_His_kin-like_C"/>
</dbReference>
<comment type="caution">
    <text evidence="13">The sequence shown here is derived from an EMBL/GenBank/DDBJ whole genome shotgun (WGS) entry which is preliminary data.</text>
</comment>
<accession>A0A4U0R9X1</accession>
<dbReference type="Gene3D" id="1.10.287.130">
    <property type="match status" value="1"/>
</dbReference>
<dbReference type="EMBL" id="SUNI01000006">
    <property type="protein sequence ID" value="TJZ92001.1"/>
    <property type="molecule type" value="Genomic_DNA"/>
</dbReference>
<feature type="domain" description="Histidine kinase" evidence="12">
    <location>
        <begin position="366"/>
        <end position="581"/>
    </location>
</feature>
<dbReference type="EC" id="2.7.13.3" evidence="3"/>
<dbReference type="InterPro" id="IPR005467">
    <property type="entry name" value="His_kinase_dom"/>
</dbReference>
<comment type="subcellular location">
    <subcellularLocation>
        <location evidence="2">Cell membrane</location>
        <topology evidence="2">Multi-pass membrane protein</topology>
    </subcellularLocation>
</comment>
<gene>
    <name evidence="13" type="ORF">FA743_09290</name>
</gene>
<dbReference type="InterPro" id="IPR017055">
    <property type="entry name" value="Sig_transdc_His_kinase_DctB"/>
</dbReference>
<comment type="catalytic activity">
    <reaction evidence="1">
        <text>ATP + protein L-histidine = ADP + protein N-phospho-L-histidine.</text>
        <dbReference type="EC" id="2.7.13.3"/>
    </reaction>
</comment>
<sequence>MRAMTGPRPRHLLRLAALVAAMAALALLVLDGARQAGMARLDDMLQNRLTLTRHAVTAQIERYRYLPALIGQDARILSLLDRPGDDRSAANAYLRATRALSGVDQIYVLDPQGRALAASNAGEPGSFVGQDYAFRPYFRQALARGAARYYAVGVTTGIPGYFLASRIGPAEAPLGVAVAKVDMSGLQATWASADQSVALADAAGVVFLAGQPDWLFRPLDPLDDATARQLAREQRYAGQAVPAAAPLRAALTGLRLAEVPLEPDGWRILAAEPLAPVERQAQLLALLAGLSGLLVSALAVGWRQRRQLIRVRLNQNAELERRVAERTEALAHEIDQRRRAQDELREAHESLVHAAKLAVLGRMSTTIVHEVSQPLSALDSTLAAAELHLGAGREARAVASLAAARALLMRMQKMVRNLKSFGARQRADPPEPVDMARVLTAGAEVLAPRLRDLGQRLALTLPPDLPPVSGQAVRLEQVAVNLILNAAEAAAGAGARAPVRVTLEPAPGGLRLTILDRGAGIDPALQDRIEEPFFTTRVTGEGLGLGLSITRGILDQIGGTLAFHPRPGGGTVTVVDLPLYRDAAHPAAAPGAADRLAG</sequence>
<dbReference type="RefSeq" id="WP_136885833.1">
    <property type="nucleotide sequence ID" value="NZ_SUNI01000006.1"/>
</dbReference>
<dbReference type="SUPFAM" id="SSF55874">
    <property type="entry name" value="ATPase domain of HSP90 chaperone/DNA topoisomerase II/histidine kinase"/>
    <property type="match status" value="1"/>
</dbReference>
<dbReference type="Proteomes" id="UP000309747">
    <property type="component" value="Unassembled WGS sequence"/>
</dbReference>
<dbReference type="PIRSF" id="PIRSF036431">
    <property type="entry name" value="STHK_DctB"/>
    <property type="match status" value="1"/>
</dbReference>
<keyword evidence="14" id="KW-1185">Reference proteome</keyword>
<evidence type="ECO:0000256" key="1">
    <source>
        <dbReference type="ARBA" id="ARBA00000085"/>
    </source>
</evidence>
<evidence type="ECO:0000256" key="7">
    <source>
        <dbReference type="ARBA" id="ARBA00022741"/>
    </source>
</evidence>
<dbReference type="GO" id="GO:0005524">
    <property type="term" value="F:ATP binding"/>
    <property type="evidence" value="ECO:0007669"/>
    <property type="project" value="UniProtKB-KW"/>
</dbReference>
<dbReference type="PANTHER" id="PTHR43065:SF46">
    <property type="entry name" value="C4-DICARBOXYLATE TRANSPORT SENSOR PROTEIN DCTB"/>
    <property type="match status" value="1"/>
</dbReference>
<evidence type="ECO:0000256" key="2">
    <source>
        <dbReference type="ARBA" id="ARBA00004651"/>
    </source>
</evidence>
<evidence type="ECO:0000256" key="8">
    <source>
        <dbReference type="ARBA" id="ARBA00022777"/>
    </source>
</evidence>
<evidence type="ECO:0000259" key="12">
    <source>
        <dbReference type="PROSITE" id="PS50109"/>
    </source>
</evidence>
<dbReference type="GO" id="GO:0005886">
    <property type="term" value="C:plasma membrane"/>
    <property type="evidence" value="ECO:0007669"/>
    <property type="project" value="UniProtKB-SubCell"/>
</dbReference>
<evidence type="ECO:0000256" key="11">
    <source>
        <dbReference type="ARBA" id="ARBA00023012"/>
    </source>
</evidence>
<dbReference type="Pfam" id="PF02518">
    <property type="entry name" value="HATPase_c"/>
    <property type="match status" value="1"/>
</dbReference>
<dbReference type="InterPro" id="IPR029151">
    <property type="entry name" value="Sensor-like_sf"/>
</dbReference>
<keyword evidence="10" id="KW-1133">Transmembrane helix</keyword>
<dbReference type="SMART" id="SM00387">
    <property type="entry name" value="HATPase_c"/>
    <property type="match status" value="1"/>
</dbReference>
<dbReference type="CDD" id="cd12914">
    <property type="entry name" value="PDC1_DGC_like"/>
    <property type="match status" value="1"/>
</dbReference>
<protein>
    <recommendedName>
        <fullName evidence="3">histidine kinase</fullName>
        <ecNumber evidence="3">2.7.13.3</ecNumber>
    </recommendedName>
</protein>
<dbReference type="SUPFAM" id="SSF103190">
    <property type="entry name" value="Sensory domain-like"/>
    <property type="match status" value="1"/>
</dbReference>